<feature type="region of interest" description="Disordered" evidence="8">
    <location>
        <begin position="1"/>
        <end position="28"/>
    </location>
</feature>
<dbReference type="PROSITE" id="PS00107">
    <property type="entry name" value="PROTEIN_KINASE_ATP"/>
    <property type="match status" value="1"/>
</dbReference>
<proteinExistence type="inferred from homology"/>
<keyword evidence="10" id="KW-1185">Reference proteome</keyword>
<evidence type="ECO:0000313" key="11">
    <source>
        <dbReference type="WBParaSite" id="PSAMB.scaffold11430size3355.g34126.t1"/>
    </source>
</evidence>
<dbReference type="Proteomes" id="UP000887566">
    <property type="component" value="Unplaced"/>
</dbReference>
<dbReference type="Gene3D" id="1.10.510.10">
    <property type="entry name" value="Transferase(Phosphotransferase) domain 1"/>
    <property type="match status" value="1"/>
</dbReference>
<dbReference type="InterPro" id="IPR000719">
    <property type="entry name" value="Prot_kinase_dom"/>
</dbReference>
<comment type="similarity">
    <text evidence="7">Belongs to the protein kinase superfamily.</text>
</comment>
<evidence type="ECO:0000256" key="6">
    <source>
        <dbReference type="PROSITE-ProRule" id="PRU10141"/>
    </source>
</evidence>
<dbReference type="GO" id="GO:0005737">
    <property type="term" value="C:cytoplasm"/>
    <property type="evidence" value="ECO:0007669"/>
    <property type="project" value="TreeGrafter"/>
</dbReference>
<dbReference type="WBParaSite" id="PSAMB.scaffold11430size3355.g34126.t1">
    <property type="protein sequence ID" value="PSAMB.scaffold11430size3355.g34126.t1"/>
    <property type="gene ID" value="PSAMB.scaffold11430size3355.g34126"/>
</dbReference>
<evidence type="ECO:0000256" key="2">
    <source>
        <dbReference type="ARBA" id="ARBA00022679"/>
    </source>
</evidence>
<evidence type="ECO:0000256" key="3">
    <source>
        <dbReference type="ARBA" id="ARBA00022741"/>
    </source>
</evidence>
<evidence type="ECO:0000256" key="5">
    <source>
        <dbReference type="ARBA" id="ARBA00022840"/>
    </source>
</evidence>
<dbReference type="InterPro" id="IPR017441">
    <property type="entry name" value="Protein_kinase_ATP_BS"/>
</dbReference>
<evidence type="ECO:0000256" key="8">
    <source>
        <dbReference type="SAM" id="MobiDB-lite"/>
    </source>
</evidence>
<dbReference type="PANTHER" id="PTHR24346">
    <property type="entry name" value="MAP/MICROTUBULE AFFINITY-REGULATING KINASE"/>
    <property type="match status" value="1"/>
</dbReference>
<dbReference type="SMART" id="SM00220">
    <property type="entry name" value="S_TKc"/>
    <property type="match status" value="1"/>
</dbReference>
<keyword evidence="2" id="KW-0808">Transferase</keyword>
<dbReference type="PROSITE" id="PS50011">
    <property type="entry name" value="PROTEIN_KINASE_DOM"/>
    <property type="match status" value="1"/>
</dbReference>
<dbReference type="AlphaFoldDB" id="A0A914UPR3"/>
<dbReference type="SUPFAM" id="SSF56112">
    <property type="entry name" value="Protein kinase-like (PK-like)"/>
    <property type="match status" value="1"/>
</dbReference>
<evidence type="ECO:0000259" key="9">
    <source>
        <dbReference type="PROSITE" id="PS50011"/>
    </source>
</evidence>
<keyword evidence="4" id="KW-0418">Kinase</keyword>
<feature type="domain" description="Protein kinase" evidence="9">
    <location>
        <begin position="40"/>
        <end position="295"/>
    </location>
</feature>
<evidence type="ECO:0000313" key="10">
    <source>
        <dbReference type="Proteomes" id="UP000887566"/>
    </source>
</evidence>
<sequence>MDIMRARRLRGWDERQSTSREERSMTTQSNIAELLQREGVELGDAIGRGTFSDVRRAWSHRLRAFVAVKMIDRRTSTDFVRHFLPRELLIVQQLRHPNIVRVHHLLDAGPVVCLVQEYAEHGDLLRLIKRRRRLTETDARPLFRQLIEALEYLRRLEIAHRDIKCENVFLDRNDNVKLGDFGFARWMRATDVSKTFCGSRAYVAPEILRAEPYSGSACDIWSAGVVLYVMVTGVMPYDDRNPRHMIEKQLQHRVTFPRFLGHLISHDVRLLAYIMLHPDPTRRARYADIVNSAWLVHTCAELRTTRVVESQVGAASPSCAVPLVVSADEK</sequence>
<dbReference type="PROSITE" id="PS00108">
    <property type="entry name" value="PROTEIN_KINASE_ST"/>
    <property type="match status" value="1"/>
</dbReference>
<keyword evidence="1 7" id="KW-0723">Serine/threonine-protein kinase</keyword>
<dbReference type="PANTHER" id="PTHR24346:SF82">
    <property type="entry name" value="KP78A-RELATED"/>
    <property type="match status" value="1"/>
</dbReference>
<reference evidence="11" key="1">
    <citation type="submission" date="2022-11" db="UniProtKB">
        <authorList>
            <consortium name="WormBaseParasite"/>
        </authorList>
    </citation>
    <scope>IDENTIFICATION</scope>
</reference>
<feature type="binding site" evidence="6">
    <location>
        <position position="69"/>
    </location>
    <ligand>
        <name>ATP</name>
        <dbReference type="ChEBI" id="CHEBI:30616"/>
    </ligand>
</feature>
<evidence type="ECO:0000256" key="4">
    <source>
        <dbReference type="ARBA" id="ARBA00022777"/>
    </source>
</evidence>
<name>A0A914UPR3_9BILA</name>
<dbReference type="InterPro" id="IPR008271">
    <property type="entry name" value="Ser/Thr_kinase_AS"/>
</dbReference>
<dbReference type="GO" id="GO:0005524">
    <property type="term" value="F:ATP binding"/>
    <property type="evidence" value="ECO:0007669"/>
    <property type="project" value="UniProtKB-UniRule"/>
</dbReference>
<dbReference type="GO" id="GO:0050321">
    <property type="term" value="F:tau-protein kinase activity"/>
    <property type="evidence" value="ECO:0007669"/>
    <property type="project" value="TreeGrafter"/>
</dbReference>
<dbReference type="FunFam" id="1.10.510.10:FF:000658">
    <property type="entry name" value="Protein CBG12184"/>
    <property type="match status" value="1"/>
</dbReference>
<evidence type="ECO:0000256" key="7">
    <source>
        <dbReference type="RuleBase" id="RU000304"/>
    </source>
</evidence>
<keyword evidence="3 6" id="KW-0547">Nucleotide-binding</keyword>
<dbReference type="InterPro" id="IPR011009">
    <property type="entry name" value="Kinase-like_dom_sf"/>
</dbReference>
<accession>A0A914UPR3</accession>
<evidence type="ECO:0000256" key="1">
    <source>
        <dbReference type="ARBA" id="ARBA00022527"/>
    </source>
</evidence>
<protein>
    <submittedName>
        <fullName evidence="11">Protein kinase domain-containing protein</fullName>
    </submittedName>
</protein>
<feature type="compositionally biased region" description="Basic and acidic residues" evidence="8">
    <location>
        <begin position="10"/>
        <end position="24"/>
    </location>
</feature>
<dbReference type="Pfam" id="PF00069">
    <property type="entry name" value="Pkinase"/>
    <property type="match status" value="1"/>
</dbReference>
<keyword evidence="5 6" id="KW-0067">ATP-binding</keyword>
<dbReference type="GO" id="GO:0000226">
    <property type="term" value="P:microtubule cytoskeleton organization"/>
    <property type="evidence" value="ECO:0007669"/>
    <property type="project" value="TreeGrafter"/>
</dbReference>
<organism evidence="10 11">
    <name type="scientific">Plectus sambesii</name>
    <dbReference type="NCBI Taxonomy" id="2011161"/>
    <lineage>
        <taxon>Eukaryota</taxon>
        <taxon>Metazoa</taxon>
        <taxon>Ecdysozoa</taxon>
        <taxon>Nematoda</taxon>
        <taxon>Chromadorea</taxon>
        <taxon>Plectida</taxon>
        <taxon>Plectina</taxon>
        <taxon>Plectoidea</taxon>
        <taxon>Plectidae</taxon>
        <taxon>Plectus</taxon>
    </lineage>
</organism>
<dbReference type="GO" id="GO:0035556">
    <property type="term" value="P:intracellular signal transduction"/>
    <property type="evidence" value="ECO:0007669"/>
    <property type="project" value="TreeGrafter"/>
</dbReference>